<keyword evidence="11 18" id="KW-0238">DNA-binding</keyword>
<keyword evidence="17 18" id="KW-1078">G1/S host cell cycle checkpoint dysregulation by virus</keyword>
<comment type="function">
    <text evidence="19">E7 protein has both transforming and trans-activating activities.</text>
</comment>
<evidence type="ECO:0000256" key="6">
    <source>
        <dbReference type="ARBA" id="ARBA00022723"/>
    </source>
</evidence>
<dbReference type="PIRSF" id="PIRSF003407">
    <property type="entry name" value="Papvi_E7"/>
    <property type="match status" value="1"/>
</dbReference>
<evidence type="ECO:0000256" key="3">
    <source>
        <dbReference type="ARBA" id="ARBA00022562"/>
    </source>
</evidence>
<proteinExistence type="inferred from homology"/>
<feature type="short sequence motif" description="Nuclear export signal" evidence="18">
    <location>
        <begin position="68"/>
        <end position="76"/>
    </location>
</feature>
<keyword evidence="15" id="KW-0922">Interferon antiviral system evasion</keyword>
<reference evidence="20" key="1">
    <citation type="journal article" date="2018" name="Nat. Med.">
        <title>Expanded skin virome in DOCK8-deficient patients.</title>
        <authorList>
            <consortium name="NISC Comparative Sequencing Program"/>
            <person name="Tirosh O."/>
            <person name="Conlan S."/>
            <person name="Deming C."/>
            <person name="Lee-Lin S.Q."/>
            <person name="Huang X."/>
            <person name="Su H.C."/>
            <person name="Freeman A.F."/>
            <person name="Segre J.A."/>
            <person name="Kong H.H."/>
        </authorList>
    </citation>
    <scope>NUCLEOTIDE SEQUENCE</scope>
    <source>
        <strain evidence="20">HPV-mSK_052</strain>
    </source>
</reference>
<keyword evidence="16 18" id="KW-0899">Viral immunoevasion</keyword>
<evidence type="ECO:0000313" key="20">
    <source>
        <dbReference type="EMBL" id="AYA93656.1"/>
    </source>
</evidence>
<evidence type="ECO:0000256" key="18">
    <source>
        <dbReference type="HAMAP-Rule" id="MF_04004"/>
    </source>
</evidence>
<accession>A0A385PKW9</accession>
<comment type="subcellular location">
    <subcellularLocation>
        <location evidence="18">Host cytoplasm</location>
    </subcellularLocation>
    <subcellularLocation>
        <location evidence="18">Host nucleus</location>
    </subcellularLocation>
    <text evidence="18">Predominantly found in the host nucleus.</text>
</comment>
<keyword evidence="6 18" id="KW-0479">Metal-binding</keyword>
<keyword evidence="3 18" id="KW-1048">Host nucleus</keyword>
<dbReference type="EMBL" id="MH777197">
    <property type="protein sequence ID" value="AYA93656.1"/>
    <property type="molecule type" value="Genomic_DNA"/>
</dbReference>
<evidence type="ECO:0000256" key="1">
    <source>
        <dbReference type="ARBA" id="ARBA00022504"/>
    </source>
</evidence>
<evidence type="ECO:0000256" key="10">
    <source>
        <dbReference type="ARBA" id="ARBA00023015"/>
    </source>
</evidence>
<evidence type="ECO:0000256" key="4">
    <source>
        <dbReference type="ARBA" id="ARBA00022581"/>
    </source>
</evidence>
<protein>
    <recommendedName>
        <fullName evidence="18 19">Protein E7</fullName>
    </recommendedName>
</protein>
<dbReference type="SUPFAM" id="SSF161234">
    <property type="entry name" value="E7 C-terminal domain-like"/>
    <property type="match status" value="1"/>
</dbReference>
<evidence type="ECO:0000256" key="2">
    <source>
        <dbReference type="ARBA" id="ARBA00022518"/>
    </source>
</evidence>
<dbReference type="GO" id="GO:0042025">
    <property type="term" value="C:host cell nucleus"/>
    <property type="evidence" value="ECO:0007669"/>
    <property type="project" value="UniProtKB-SubCell"/>
</dbReference>
<evidence type="ECO:0000256" key="14">
    <source>
        <dbReference type="ARBA" id="ARBA00023200"/>
    </source>
</evidence>
<evidence type="ECO:0000256" key="9">
    <source>
        <dbReference type="ARBA" id="ARBA00022833"/>
    </source>
</evidence>
<comment type="subunit">
    <text evidence="18">Homodimer. Homooligomer. Interacts with host RB1; this interaction induces dissociation of RB1-E2F1 complex thereby disrupting RB1 activity. Interacts with host EP300; this interaction represses EP300 transcriptional activity. Interacts with protein E2; this interaction inhibits E7 oncogenic activity. Interacts with host TMEM173/STING; this interaction impairs the ability of TMEM173/STING to sense cytosolic DNA and promote the production of type I interferon (IFN-alpha and IFN-beta).</text>
</comment>
<evidence type="ECO:0000256" key="19">
    <source>
        <dbReference type="PIRNR" id="PIRNR003407"/>
    </source>
</evidence>
<organism evidence="20">
    <name type="scientific">Human papillomavirus</name>
    <dbReference type="NCBI Taxonomy" id="10566"/>
    <lineage>
        <taxon>Viruses</taxon>
        <taxon>Monodnaviria</taxon>
        <taxon>Shotokuvirae</taxon>
        <taxon>Cossaviricota</taxon>
        <taxon>Papovaviricetes</taxon>
        <taxon>Zurhausenvirales</taxon>
        <taxon>Papillomaviridae</taxon>
    </lineage>
</organism>
<keyword evidence="10 18" id="KW-0805">Transcription regulation</keyword>
<dbReference type="HAMAP" id="MF_04004">
    <property type="entry name" value="PPV_E7"/>
    <property type="match status" value="1"/>
</dbReference>
<dbReference type="GO" id="GO:0006351">
    <property type="term" value="P:DNA-templated transcription"/>
    <property type="evidence" value="ECO:0007669"/>
    <property type="project" value="UniProtKB-UniRule"/>
</dbReference>
<keyword evidence="7 18" id="KW-0863">Zinc-finger</keyword>
<comment type="function">
    <text evidence="18">Plays a role in viral genome replication by driving entry of quiescent cells into the cell cycle. Stimulation of progression from G1 to S phase allows the virus to efficiently use the cellular DNA replicating machinery to achieve viral genome replication. E7 protein has both transforming and trans-activating activities. Induces the disassembly of the E2F1 transcription factor from RB1, with subsequent transcriptional activation of E2F1-regulated S-phase genes. Interferes with host histone deacetylation mediated by HDAC1 and HDAC2, leading to transcription activation. Plays also a role in the inhibition of both antiviral and antiproliferative functions of host interferon alpha. Interaction with host TMEM173/STING impairs the ability of TMEM173/STING to sense cytosolic DNA and promote the production of type I interferon (IFN-alpha and IFN-beta).</text>
</comment>
<evidence type="ECO:0000256" key="5">
    <source>
        <dbReference type="ARBA" id="ARBA00022632"/>
    </source>
</evidence>
<name>A0A385PKW9_9PAPI</name>
<comment type="domain">
    <text evidence="18">The E7 terminal domain is an intrinsically disordered domain, whose flexibility and conformational transitions confer target adaptability to the oncoprotein. It allows adaptation to a variety of protein targets and exposes the PEST degradation sequence that regulates its turnover in the cell.</text>
</comment>
<evidence type="ECO:0000256" key="16">
    <source>
        <dbReference type="ARBA" id="ARBA00023280"/>
    </source>
</evidence>
<dbReference type="GO" id="GO:0030430">
    <property type="term" value="C:host cell cytoplasm"/>
    <property type="evidence" value="ECO:0007669"/>
    <property type="project" value="UniProtKB-SubCell"/>
</dbReference>
<evidence type="ECO:0000256" key="7">
    <source>
        <dbReference type="ARBA" id="ARBA00022771"/>
    </source>
</evidence>
<dbReference type="GO" id="GO:0003700">
    <property type="term" value="F:DNA-binding transcription factor activity"/>
    <property type="evidence" value="ECO:0007669"/>
    <property type="project" value="UniProtKB-UniRule"/>
</dbReference>
<dbReference type="Gene3D" id="3.30.160.330">
    <property type="match status" value="1"/>
</dbReference>
<comment type="similarity">
    <text evidence="18 19">Belongs to the papillomaviridae E7 protein family.</text>
</comment>
<dbReference type="GO" id="GO:0008270">
    <property type="term" value="F:zinc ion binding"/>
    <property type="evidence" value="ECO:0007669"/>
    <property type="project" value="UniProtKB-KW"/>
</dbReference>
<keyword evidence="8 18" id="KW-1114">Inhibition of host interferon signaling pathway by virus</keyword>
<evidence type="ECO:0000256" key="17">
    <source>
        <dbReference type="ARBA" id="ARBA00023309"/>
    </source>
</evidence>
<evidence type="ECO:0000256" key="11">
    <source>
        <dbReference type="ARBA" id="ARBA00023125"/>
    </source>
</evidence>
<keyword evidence="14 18" id="KW-1035">Host cytoplasm</keyword>
<dbReference type="GO" id="GO:0052170">
    <property type="term" value="P:symbiont-mediated suppression of host innate immune response"/>
    <property type="evidence" value="ECO:0007669"/>
    <property type="project" value="UniProtKB-KW"/>
</dbReference>
<comment type="caution">
    <text evidence="18">Lacks conserved residue(s) required for the propagation of feature annotation.</text>
</comment>
<evidence type="ECO:0000256" key="15">
    <source>
        <dbReference type="ARBA" id="ARBA00023258"/>
    </source>
</evidence>
<gene>
    <name evidence="18" type="primary">E7</name>
</gene>
<dbReference type="GO" id="GO:0003677">
    <property type="term" value="F:DNA binding"/>
    <property type="evidence" value="ECO:0007669"/>
    <property type="project" value="UniProtKB-UniRule"/>
</dbReference>
<evidence type="ECO:0000256" key="8">
    <source>
        <dbReference type="ARBA" id="ARBA00022830"/>
    </source>
</evidence>
<dbReference type="GO" id="GO:0039645">
    <property type="term" value="P:symbiont-mediated perturbation of host cell cycle G1/S transition checkpoint"/>
    <property type="evidence" value="ECO:0007669"/>
    <property type="project" value="UniProtKB-UniRule"/>
</dbReference>
<keyword evidence="1 18" id="KW-1121">Modulation of host cell cycle by virus</keyword>
<dbReference type="Pfam" id="PF00527">
    <property type="entry name" value="E7"/>
    <property type="match status" value="1"/>
</dbReference>
<feature type="zinc finger region" evidence="18">
    <location>
        <begin position="50"/>
        <end position="86"/>
    </location>
</feature>
<evidence type="ECO:0000256" key="13">
    <source>
        <dbReference type="ARBA" id="ARBA00023163"/>
    </source>
</evidence>
<keyword evidence="5 18" id="KW-1090">Inhibition of host innate immune response by virus</keyword>
<keyword evidence="12 18" id="KW-0010">Activator</keyword>
<keyword evidence="4 18" id="KW-0945">Host-virus interaction</keyword>
<dbReference type="GO" id="GO:0039502">
    <property type="term" value="P:symbiont-mediated suppression of host type I interferon-mediated signaling pathway"/>
    <property type="evidence" value="ECO:0007669"/>
    <property type="project" value="UniProtKB-UniRule"/>
</dbReference>
<keyword evidence="9 18" id="KW-0862">Zinc</keyword>
<keyword evidence="13 18" id="KW-0804">Transcription</keyword>
<dbReference type="InterPro" id="IPR000148">
    <property type="entry name" value="Papilloma_E7"/>
</dbReference>
<dbReference type="GO" id="GO:0019904">
    <property type="term" value="F:protein domain specific binding"/>
    <property type="evidence" value="ECO:0007669"/>
    <property type="project" value="UniProtKB-UniRule"/>
</dbReference>
<sequence length="94" mass="10313">MHGAAPQIQDIVLNNIDDLILPANLLANEDLSEEAELETCHDPYQIVTYCALCQGKLKFHITASREGILGFEQLLLGSISFVCTGCSRTARHGR</sequence>
<keyword evidence="2 18" id="KW-0244">Early protein</keyword>
<evidence type="ECO:0000256" key="12">
    <source>
        <dbReference type="ARBA" id="ARBA00023159"/>
    </source>
</evidence>
<comment type="PTM">
    <text evidence="18">Highly phosphorylated.</text>
</comment>